<accession>A0A8J3IBK3</accession>
<dbReference type="EMBL" id="BNJF01000010">
    <property type="protein sequence ID" value="GHO50933.1"/>
    <property type="molecule type" value="Genomic_DNA"/>
</dbReference>
<name>A0A8J3IBK3_9CHLR</name>
<proteinExistence type="predicted"/>
<dbReference type="AlphaFoldDB" id="A0A8J3IBK3"/>
<dbReference type="RefSeq" id="WP_220199886.1">
    <property type="nucleotide sequence ID" value="NZ_BNJF01000010.1"/>
</dbReference>
<comment type="caution">
    <text evidence="1">The sequence shown here is derived from an EMBL/GenBank/DDBJ whole genome shotgun (WGS) entry which is preliminary data.</text>
</comment>
<sequence>MVERSIHLVGSIPCENAEDGMRLALSKNGHYLRTLSDGEAGGEWIIPIIRSLRENPSISVQAEGDWSSYKNVLVLRVRRGAKLKADSLDFGRVALFEESYPLFQKLREEYQQPDLAYQVSIAGDLDVALLSMGMQGALRHRSVFAEETIREIRAIQTKAHGDVVFQLELPIELVLVTKMPGFLQSAVSRFLARKVLRLVKEAPAGTRFGVHLCLGDLHNQALGRMRTTAPW</sequence>
<keyword evidence="2" id="KW-1185">Reference proteome</keyword>
<gene>
    <name evidence="1" type="ORF">KSX_90960</name>
</gene>
<dbReference type="Proteomes" id="UP000612362">
    <property type="component" value="Unassembled WGS sequence"/>
</dbReference>
<evidence type="ECO:0000313" key="2">
    <source>
        <dbReference type="Proteomes" id="UP000612362"/>
    </source>
</evidence>
<organism evidence="1 2">
    <name type="scientific">Ktedonospora formicarum</name>
    <dbReference type="NCBI Taxonomy" id="2778364"/>
    <lineage>
        <taxon>Bacteria</taxon>
        <taxon>Bacillati</taxon>
        <taxon>Chloroflexota</taxon>
        <taxon>Ktedonobacteria</taxon>
        <taxon>Ktedonobacterales</taxon>
        <taxon>Ktedonobacteraceae</taxon>
        <taxon>Ktedonospora</taxon>
    </lineage>
</organism>
<evidence type="ECO:0000313" key="1">
    <source>
        <dbReference type="EMBL" id="GHO50933.1"/>
    </source>
</evidence>
<reference evidence="1" key="1">
    <citation type="submission" date="2020-10" db="EMBL/GenBank/DDBJ databases">
        <title>Taxonomic study of unclassified bacteria belonging to the class Ktedonobacteria.</title>
        <authorList>
            <person name="Yabe S."/>
            <person name="Wang C.M."/>
            <person name="Zheng Y."/>
            <person name="Sakai Y."/>
            <person name="Cavaletti L."/>
            <person name="Monciardini P."/>
            <person name="Donadio S."/>
        </authorList>
    </citation>
    <scope>NUCLEOTIDE SEQUENCE</scope>
    <source>
        <strain evidence="1">SOSP1-1</strain>
    </source>
</reference>
<protein>
    <submittedName>
        <fullName evidence="1">Uncharacterized protein</fullName>
    </submittedName>
</protein>